<protein>
    <submittedName>
        <fullName evidence="2">Uncharacterized protein</fullName>
    </submittedName>
</protein>
<sequence length="112" mass="11708">MTLTAFGPVQTSPNGDSFYLAIPGTPASLVLCLADPDRPSATLDTLRDGQMVSAVELYALLPALADAHWKPMDSGALMGSGSAGSNIWTSCGSPSRSTARPAKIYPARRSWP</sequence>
<feature type="region of interest" description="Disordered" evidence="1">
    <location>
        <begin position="89"/>
        <end position="112"/>
    </location>
</feature>
<feature type="compositionally biased region" description="Polar residues" evidence="1">
    <location>
        <begin position="89"/>
        <end position="98"/>
    </location>
</feature>
<evidence type="ECO:0000256" key="1">
    <source>
        <dbReference type="SAM" id="MobiDB-lite"/>
    </source>
</evidence>
<organism evidence="2 3">
    <name type="scientific">Paraburkholderia phenazinium</name>
    <dbReference type="NCBI Taxonomy" id="60549"/>
    <lineage>
        <taxon>Bacteria</taxon>
        <taxon>Pseudomonadati</taxon>
        <taxon>Pseudomonadota</taxon>
        <taxon>Betaproteobacteria</taxon>
        <taxon>Burkholderiales</taxon>
        <taxon>Burkholderiaceae</taxon>
        <taxon>Paraburkholderia</taxon>
    </lineage>
</organism>
<accession>A0A1N6KC60</accession>
<evidence type="ECO:0000313" key="3">
    <source>
        <dbReference type="Proteomes" id="UP000184693"/>
    </source>
</evidence>
<gene>
    <name evidence="2" type="ORF">SAMN05444168_6759</name>
</gene>
<name>A0A1N6KC60_9BURK</name>
<dbReference type="Proteomes" id="UP000184693">
    <property type="component" value="Unassembled WGS sequence"/>
</dbReference>
<dbReference type="AlphaFoldDB" id="A0A1N6KC60"/>
<dbReference type="EMBL" id="FSRM01000002">
    <property type="protein sequence ID" value="SIO54174.1"/>
    <property type="molecule type" value="Genomic_DNA"/>
</dbReference>
<evidence type="ECO:0000313" key="2">
    <source>
        <dbReference type="EMBL" id="SIO54174.1"/>
    </source>
</evidence>
<proteinExistence type="predicted"/>
<reference evidence="2 3" key="1">
    <citation type="submission" date="2016-11" db="EMBL/GenBank/DDBJ databases">
        <authorList>
            <person name="Jaros S."/>
            <person name="Januszkiewicz K."/>
            <person name="Wedrychowicz H."/>
        </authorList>
    </citation>
    <scope>NUCLEOTIDE SEQUENCE [LARGE SCALE GENOMIC DNA]</scope>
    <source>
        <strain evidence="2 3">GAS86</strain>
    </source>
</reference>